<evidence type="ECO:0000256" key="4">
    <source>
        <dbReference type="ARBA" id="ARBA00022801"/>
    </source>
</evidence>
<evidence type="ECO:0000256" key="8">
    <source>
        <dbReference type="SAM" id="SignalP"/>
    </source>
</evidence>
<evidence type="ECO:0000256" key="2">
    <source>
        <dbReference type="ARBA" id="ARBA00012865"/>
    </source>
</evidence>
<dbReference type="GO" id="GO:0030655">
    <property type="term" value="P:beta-lactam antibiotic catabolic process"/>
    <property type="evidence" value="ECO:0007669"/>
    <property type="project" value="InterPro"/>
</dbReference>
<evidence type="ECO:0000259" key="9">
    <source>
        <dbReference type="Pfam" id="PF13354"/>
    </source>
</evidence>
<dbReference type="PROSITE" id="PS51318">
    <property type="entry name" value="TAT"/>
    <property type="match status" value="1"/>
</dbReference>
<dbReference type="EMBL" id="RAQQ01000011">
    <property type="protein sequence ID" value="RKF26322.1"/>
    <property type="molecule type" value="Genomic_DNA"/>
</dbReference>
<dbReference type="InterPro" id="IPR023650">
    <property type="entry name" value="Beta-lactam_class-A_AS"/>
</dbReference>
<gene>
    <name evidence="10" type="primary">bla</name>
    <name evidence="10" type="ORF">D7I43_17305</name>
</gene>
<feature type="chain" id="PRO_5039444227" description="Beta-lactamase" evidence="8">
    <location>
        <begin position="23"/>
        <end position="312"/>
    </location>
</feature>
<dbReference type="Proteomes" id="UP000285744">
    <property type="component" value="Unassembled WGS sequence"/>
</dbReference>
<dbReference type="NCBIfam" id="NF033103">
    <property type="entry name" value="bla_class_A"/>
    <property type="match status" value="1"/>
</dbReference>
<comment type="similarity">
    <text evidence="1 6">Belongs to the class-A beta-lactamase family.</text>
</comment>
<feature type="domain" description="Beta-lactamase class A catalytic" evidence="9">
    <location>
        <begin position="70"/>
        <end position="284"/>
    </location>
</feature>
<name>A0A420F021_9ACTN</name>
<dbReference type="InterPro" id="IPR000871">
    <property type="entry name" value="Beta-lactam_class-A"/>
</dbReference>
<evidence type="ECO:0000313" key="10">
    <source>
        <dbReference type="EMBL" id="RKF26322.1"/>
    </source>
</evidence>
<sequence>MIPGTRRTAVTVAAALACAALAACSTSGAPTASRSGVPSSPAASVSPAPRAAPAAPDFGRLEARFDARLGVYAVDTGTGRTIEHRADERFGYASTFKALAAGALLAATSTTELDRVVRYTEADLVTHSPVTERHVKTGMTLRELGDAAVRYSDNTAANLLLRRLGGPAGFERALRELGDRVTDPERFETDLNEATPGDRRDTSTPRALASDLRAYILGDALAPEDRAVLTGWLKGNTTGDTLIRAGVPAGWQVGDKTGSGGYGTRNDIAVVWPPDGAPIVLAILSSREEKDASSDDTLIAEAAKATIEALRR</sequence>
<evidence type="ECO:0000256" key="7">
    <source>
        <dbReference type="SAM" id="MobiDB-lite"/>
    </source>
</evidence>
<proteinExistence type="inferred from homology"/>
<feature type="signal peptide" evidence="8">
    <location>
        <begin position="1"/>
        <end position="22"/>
    </location>
</feature>
<dbReference type="PANTHER" id="PTHR35333:SF3">
    <property type="entry name" value="BETA-LACTAMASE-TYPE TRANSPEPTIDASE FOLD CONTAINING PROTEIN"/>
    <property type="match status" value="1"/>
</dbReference>
<comment type="catalytic activity">
    <reaction evidence="6">
        <text>a beta-lactam + H2O = a substituted beta-amino acid</text>
        <dbReference type="Rhea" id="RHEA:20401"/>
        <dbReference type="ChEBI" id="CHEBI:15377"/>
        <dbReference type="ChEBI" id="CHEBI:35627"/>
        <dbReference type="ChEBI" id="CHEBI:140347"/>
        <dbReference type="EC" id="3.5.2.6"/>
    </reaction>
</comment>
<reference evidence="10 11" key="1">
    <citation type="journal article" date="2018" name="Int. J. Syst. Evol. Microbiol.">
        <title>Micromonospora globbae sp. nov., an endophytic actinomycete isolated from roots of Globba winitii C. H. Wright.</title>
        <authorList>
            <person name="Kuncharoen N."/>
            <person name="Pittayakhajonwut P."/>
            <person name="Tanasupawat S."/>
        </authorList>
    </citation>
    <scope>NUCLEOTIDE SEQUENCE [LARGE SCALE GENOMIC DNA]</scope>
    <source>
        <strain evidence="10 11">WPS1-2</strain>
    </source>
</reference>
<organism evidence="10 11">
    <name type="scientific">Micromonospora globbae</name>
    <dbReference type="NCBI Taxonomy" id="1894969"/>
    <lineage>
        <taxon>Bacteria</taxon>
        <taxon>Bacillati</taxon>
        <taxon>Actinomycetota</taxon>
        <taxon>Actinomycetes</taxon>
        <taxon>Micromonosporales</taxon>
        <taxon>Micromonosporaceae</taxon>
        <taxon>Micromonospora</taxon>
    </lineage>
</organism>
<feature type="region of interest" description="Disordered" evidence="7">
    <location>
        <begin position="182"/>
        <end position="205"/>
    </location>
</feature>
<feature type="region of interest" description="Disordered" evidence="7">
    <location>
        <begin position="29"/>
        <end position="53"/>
    </location>
</feature>
<keyword evidence="8" id="KW-0732">Signal</keyword>
<comment type="caution">
    <text evidence="10">The sequence shown here is derived from an EMBL/GenBank/DDBJ whole genome shotgun (WGS) entry which is preliminary data.</text>
</comment>
<evidence type="ECO:0000313" key="11">
    <source>
        <dbReference type="Proteomes" id="UP000285744"/>
    </source>
</evidence>
<dbReference type="OrthoDB" id="9784149at2"/>
<dbReference type="SUPFAM" id="SSF56601">
    <property type="entry name" value="beta-lactamase/transpeptidase-like"/>
    <property type="match status" value="1"/>
</dbReference>
<dbReference type="EC" id="3.5.2.6" evidence="2 6"/>
<dbReference type="AlphaFoldDB" id="A0A420F021"/>
<evidence type="ECO:0000256" key="5">
    <source>
        <dbReference type="ARBA" id="ARBA00023251"/>
    </source>
</evidence>
<dbReference type="GO" id="GO:0046677">
    <property type="term" value="P:response to antibiotic"/>
    <property type="evidence" value="ECO:0007669"/>
    <property type="project" value="UniProtKB-UniRule"/>
</dbReference>
<dbReference type="PRINTS" id="PR00118">
    <property type="entry name" value="BLACTAMASEA"/>
</dbReference>
<dbReference type="PROSITE" id="PS51257">
    <property type="entry name" value="PROKAR_LIPOPROTEIN"/>
    <property type="match status" value="1"/>
</dbReference>
<dbReference type="Pfam" id="PF13354">
    <property type="entry name" value="Beta-lactamase2"/>
    <property type="match status" value="1"/>
</dbReference>
<dbReference type="Gene3D" id="3.40.710.10">
    <property type="entry name" value="DD-peptidase/beta-lactamase superfamily"/>
    <property type="match status" value="1"/>
</dbReference>
<dbReference type="InterPro" id="IPR006311">
    <property type="entry name" value="TAT_signal"/>
</dbReference>
<accession>A0A420F021</accession>
<protein>
    <recommendedName>
        <fullName evidence="3 6">Beta-lactamase</fullName>
        <ecNumber evidence="2 6">3.5.2.6</ecNumber>
    </recommendedName>
</protein>
<keyword evidence="5 6" id="KW-0046">Antibiotic resistance</keyword>
<dbReference type="RefSeq" id="WP_120329537.1">
    <property type="nucleotide sequence ID" value="NZ_RAQQ01000011.1"/>
</dbReference>
<dbReference type="PANTHER" id="PTHR35333">
    <property type="entry name" value="BETA-LACTAMASE"/>
    <property type="match status" value="1"/>
</dbReference>
<dbReference type="GO" id="GO:0008800">
    <property type="term" value="F:beta-lactamase activity"/>
    <property type="evidence" value="ECO:0007669"/>
    <property type="project" value="UniProtKB-UniRule"/>
</dbReference>
<dbReference type="PROSITE" id="PS00146">
    <property type="entry name" value="BETA_LACTAMASE_A"/>
    <property type="match status" value="1"/>
</dbReference>
<evidence type="ECO:0000256" key="6">
    <source>
        <dbReference type="RuleBase" id="RU361140"/>
    </source>
</evidence>
<dbReference type="InterPro" id="IPR012338">
    <property type="entry name" value="Beta-lactam/transpept-like"/>
</dbReference>
<evidence type="ECO:0000256" key="1">
    <source>
        <dbReference type="ARBA" id="ARBA00009009"/>
    </source>
</evidence>
<keyword evidence="4 6" id="KW-0378">Hydrolase</keyword>
<evidence type="ECO:0000256" key="3">
    <source>
        <dbReference type="ARBA" id="ARBA00018879"/>
    </source>
</evidence>
<dbReference type="InterPro" id="IPR045155">
    <property type="entry name" value="Beta-lactam_cat"/>
</dbReference>